<comment type="caution">
    <text evidence="18">The sequence shown here is derived from an EMBL/GenBank/DDBJ whole genome shotgun (WGS) entry which is preliminary data.</text>
</comment>
<dbReference type="Pfam" id="PF07714">
    <property type="entry name" value="PK_Tyr_Ser-Thr"/>
    <property type="match status" value="1"/>
</dbReference>
<dbReference type="SUPFAM" id="SSF55550">
    <property type="entry name" value="SH2 domain"/>
    <property type="match status" value="1"/>
</dbReference>
<keyword evidence="19" id="KW-1185">Reference proteome</keyword>
<evidence type="ECO:0000259" key="17">
    <source>
        <dbReference type="PROSITE" id="PS51741"/>
    </source>
</evidence>
<feature type="region of interest" description="Disordered" evidence="14">
    <location>
        <begin position="324"/>
        <end position="344"/>
    </location>
</feature>
<evidence type="ECO:0000256" key="7">
    <source>
        <dbReference type="ARBA" id="ARBA00023137"/>
    </source>
</evidence>
<keyword evidence="4 9" id="KW-0418">Kinase</keyword>
<dbReference type="GO" id="GO:0005524">
    <property type="term" value="F:ATP binding"/>
    <property type="evidence" value="ECO:0007669"/>
    <property type="project" value="UniProtKB-KW"/>
</dbReference>
<dbReference type="CDD" id="cd05041">
    <property type="entry name" value="PTKc_Fes_like"/>
    <property type="match status" value="1"/>
</dbReference>
<dbReference type="PROSITE" id="PS00109">
    <property type="entry name" value="PROTEIN_KINASE_TYR"/>
    <property type="match status" value="1"/>
</dbReference>
<dbReference type="EMBL" id="JAWNGG020000056">
    <property type="protein sequence ID" value="KAK9305087.1"/>
    <property type="molecule type" value="Genomic_DNA"/>
</dbReference>
<dbReference type="FunFam" id="1.10.510.10:FF:000212">
    <property type="entry name" value="Tyrosine-protein kinase"/>
    <property type="match status" value="1"/>
</dbReference>
<keyword evidence="12" id="KW-0727">SH2 domain</keyword>
<dbReference type="Pfam" id="PF00017">
    <property type="entry name" value="SH2"/>
    <property type="match status" value="1"/>
</dbReference>
<dbReference type="Pfam" id="PF00611">
    <property type="entry name" value="FCH"/>
    <property type="match status" value="1"/>
</dbReference>
<dbReference type="PANTHER" id="PTHR24418">
    <property type="entry name" value="TYROSINE-PROTEIN KINASE"/>
    <property type="match status" value="1"/>
</dbReference>
<dbReference type="CDD" id="cd10361">
    <property type="entry name" value="SH2_Fps_family"/>
    <property type="match status" value="1"/>
</dbReference>
<evidence type="ECO:0000256" key="4">
    <source>
        <dbReference type="ARBA" id="ARBA00022777"/>
    </source>
</evidence>
<evidence type="ECO:0000256" key="1">
    <source>
        <dbReference type="ARBA" id="ARBA00022553"/>
    </source>
</evidence>
<comment type="similarity">
    <text evidence="9">Belongs to the protein kinase superfamily. Tyr protein kinase family. Fes/fps subfamily.</text>
</comment>
<evidence type="ECO:0000256" key="9">
    <source>
        <dbReference type="PIRNR" id="PIRNR000632"/>
    </source>
</evidence>
<dbReference type="InterPro" id="IPR008266">
    <property type="entry name" value="Tyr_kinase_AS"/>
</dbReference>
<evidence type="ECO:0000256" key="6">
    <source>
        <dbReference type="ARBA" id="ARBA00023054"/>
    </source>
</evidence>
<dbReference type="Gene3D" id="3.30.505.10">
    <property type="entry name" value="SH2 domain"/>
    <property type="match status" value="1"/>
</dbReference>
<feature type="domain" description="SH2" evidence="15">
    <location>
        <begin position="429"/>
        <end position="520"/>
    </location>
</feature>
<dbReference type="InterPro" id="IPR036860">
    <property type="entry name" value="SH2_dom_sf"/>
</dbReference>
<evidence type="ECO:0000256" key="14">
    <source>
        <dbReference type="SAM" id="MobiDB-lite"/>
    </source>
</evidence>
<dbReference type="Gene3D" id="1.10.510.10">
    <property type="entry name" value="Transferase(Phosphotransferase) domain 1"/>
    <property type="match status" value="1"/>
</dbReference>
<dbReference type="Gene3D" id="1.20.1270.60">
    <property type="entry name" value="Arfaptin homology (AH) domain/BAR domain"/>
    <property type="match status" value="1"/>
</dbReference>
<gene>
    <name evidence="18" type="ORF">QLX08_003773</name>
</gene>
<reference evidence="18 19" key="1">
    <citation type="submission" date="2024-05" db="EMBL/GenBank/DDBJ databases">
        <title>The nuclear and mitochondrial genome assemblies of Tetragonisca angustula (Apidae: Meliponini), a tiny yet remarkable pollinator in the Neotropics.</title>
        <authorList>
            <person name="Ferrari R."/>
            <person name="Ricardo P.C."/>
            <person name="Dias F.C."/>
            <person name="Araujo N.S."/>
            <person name="Soares D.O."/>
            <person name="Zhou Q.-S."/>
            <person name="Zhu C.-D."/>
            <person name="Coutinho L."/>
            <person name="Airas M.C."/>
            <person name="Batista T.M."/>
        </authorList>
    </citation>
    <scope>NUCLEOTIDE SEQUENCE [LARGE SCALE GENOMIC DNA]</scope>
    <source>
        <strain evidence="18">ASF017062</strain>
        <tissue evidence="18">Abdomen</tissue>
    </source>
</reference>
<dbReference type="EC" id="2.7.10.2" evidence="9"/>
<keyword evidence="5 9" id="KW-0067">ATP-binding</keyword>
<keyword evidence="7 9" id="KW-0829">Tyrosine-protein kinase</keyword>
<protein>
    <recommendedName>
        <fullName evidence="9">Tyrosine-protein kinase</fullName>
        <ecNumber evidence="9">2.7.10.2</ecNumber>
    </recommendedName>
</protein>
<dbReference type="GO" id="GO:0002009">
    <property type="term" value="P:morphogenesis of an epithelium"/>
    <property type="evidence" value="ECO:0007669"/>
    <property type="project" value="UniProtKB-ARBA"/>
</dbReference>
<dbReference type="InterPro" id="IPR001060">
    <property type="entry name" value="FCH_dom"/>
</dbReference>
<evidence type="ECO:0000259" key="16">
    <source>
        <dbReference type="PROSITE" id="PS50011"/>
    </source>
</evidence>
<dbReference type="AlphaFoldDB" id="A0AAW1A5M2"/>
<dbReference type="InterPro" id="IPR001245">
    <property type="entry name" value="Ser-Thr/Tyr_kinase_cat_dom"/>
</dbReference>
<dbReference type="InterPro" id="IPR000719">
    <property type="entry name" value="Prot_kinase_dom"/>
</dbReference>
<comment type="catalytic activity">
    <reaction evidence="8 9">
        <text>L-tyrosyl-[protein] + ATP = O-phospho-L-tyrosyl-[protein] + ADP + H(+)</text>
        <dbReference type="Rhea" id="RHEA:10596"/>
        <dbReference type="Rhea" id="RHEA-COMP:10136"/>
        <dbReference type="Rhea" id="RHEA-COMP:20101"/>
        <dbReference type="ChEBI" id="CHEBI:15378"/>
        <dbReference type="ChEBI" id="CHEBI:30616"/>
        <dbReference type="ChEBI" id="CHEBI:46858"/>
        <dbReference type="ChEBI" id="CHEBI:61978"/>
        <dbReference type="ChEBI" id="CHEBI:456216"/>
        <dbReference type="EC" id="2.7.10.2"/>
    </reaction>
</comment>
<dbReference type="PROSITE" id="PS50001">
    <property type="entry name" value="SH2"/>
    <property type="match status" value="1"/>
</dbReference>
<dbReference type="GO" id="GO:0004715">
    <property type="term" value="F:non-membrane spanning protein tyrosine kinase activity"/>
    <property type="evidence" value="ECO:0007669"/>
    <property type="project" value="UniProtKB-EC"/>
</dbReference>
<dbReference type="InterPro" id="IPR027267">
    <property type="entry name" value="AH/BAR_dom_sf"/>
</dbReference>
<evidence type="ECO:0000256" key="10">
    <source>
        <dbReference type="PIRSR" id="PIRSR000632-1"/>
    </source>
</evidence>
<dbReference type="PRINTS" id="PR00109">
    <property type="entry name" value="TYRKINASE"/>
</dbReference>
<evidence type="ECO:0000256" key="3">
    <source>
        <dbReference type="ARBA" id="ARBA00022741"/>
    </source>
</evidence>
<evidence type="ECO:0000256" key="11">
    <source>
        <dbReference type="PIRSR" id="PIRSR000632-2"/>
    </source>
</evidence>
<evidence type="ECO:0000313" key="18">
    <source>
        <dbReference type="EMBL" id="KAK9305087.1"/>
    </source>
</evidence>
<keyword evidence="2 9" id="KW-0808">Transferase</keyword>
<feature type="compositionally biased region" description="Polar residues" evidence="14">
    <location>
        <begin position="324"/>
        <end position="343"/>
    </location>
</feature>
<feature type="domain" description="F-BAR" evidence="17">
    <location>
        <begin position="1"/>
        <end position="264"/>
    </location>
</feature>
<feature type="active site" description="Proton acceptor" evidence="10">
    <location>
        <position position="645"/>
    </location>
</feature>
<name>A0AAW1A5M2_9HYME</name>
<evidence type="ECO:0000256" key="13">
    <source>
        <dbReference type="PROSITE-ProRule" id="PRU01077"/>
    </source>
</evidence>
<dbReference type="InterPro" id="IPR011009">
    <property type="entry name" value="Kinase-like_dom_sf"/>
</dbReference>
<dbReference type="InterPro" id="IPR031160">
    <property type="entry name" value="F_BAR_dom"/>
</dbReference>
<evidence type="ECO:0000256" key="12">
    <source>
        <dbReference type="PROSITE-ProRule" id="PRU00191"/>
    </source>
</evidence>
<dbReference type="PROSITE" id="PS50011">
    <property type="entry name" value="PROTEIN_KINASE_DOM"/>
    <property type="match status" value="1"/>
</dbReference>
<proteinExistence type="inferred from homology"/>
<evidence type="ECO:0000313" key="19">
    <source>
        <dbReference type="Proteomes" id="UP001432146"/>
    </source>
</evidence>
<keyword evidence="1" id="KW-0597">Phosphoprotein</keyword>
<evidence type="ECO:0000256" key="5">
    <source>
        <dbReference type="ARBA" id="ARBA00022840"/>
    </source>
</evidence>
<evidence type="ECO:0000256" key="2">
    <source>
        <dbReference type="ARBA" id="ARBA00022679"/>
    </source>
</evidence>
<dbReference type="InterPro" id="IPR020635">
    <property type="entry name" value="Tyr_kinase_cat_dom"/>
</dbReference>
<accession>A0AAW1A5M2</accession>
<sequence>MGFSTSLQGQSSHEALLARQDAEIKLLETMRRCLTIKVKSDREYATTISSLTMQGKKIERNEDLVGSLVVQSWRDIMDSIDQTAKLIKQQADSIEAIVVEHITTLYSERRRARKIYQEEQTWLNNQFQQLTDDVARKKLEYQKNLEMYKLMRSRFEEHYVKSGRVGRKLDEVREKYQKACRKLHLTHNEYVLLLGAVTECEHDLRTCYLPSLLHRQQAIHQEFITSWKTILQDIVKYSDFTTDKFQEIHRRMQKAVDSVKPVEEYRDFIGKHRTRPASPIRFIFDENLVDDTSGKLLPNKLTVDNLTIDWLRNRLTELETSLKATQQNRQNPQYPSENNSDSKISILDYSREREELRLRCQEKRLQRQVDVIRAALNELGCEELPLGYDLSMESSFTDSPSISKAFRGISHLTTNQKGNGNGDLMEEEWFHGVLPREEVVRLLVTEGDFLVRETTRNDECQIVLSVCWDGHKHFIVQTTPEGHYRFEGPTFPSIQELIRHQWLSGLPVTSRSGAILKTPILRERWELNNDDGNFGDVYKAQLKTCKTEVAVKTCKVTLPDEQKRKFLQEGRILKQYDHPNIVKLIGICVQKQPIMIVMELVPGGSLLTYLRKNASTITQQEQLRMCKDAAAGMRYLESKYCIHRDLAARNCLVGYESIVKISDFGMSREEEEYIVSDGMKQIPIKWTAPEALNFGKYTSLCDVWSYGILMWEIFSKGGNPYSGMSNSQAREKIDAGYRMPAPENTPDEIYRLMLRCWEYEPEKRPHFDQIFTVVETLSQAYL</sequence>
<dbReference type="Proteomes" id="UP001432146">
    <property type="component" value="Unassembled WGS sequence"/>
</dbReference>
<evidence type="ECO:0000256" key="8">
    <source>
        <dbReference type="ARBA" id="ARBA00051245"/>
    </source>
</evidence>
<dbReference type="SUPFAM" id="SSF103657">
    <property type="entry name" value="BAR/IMD domain-like"/>
    <property type="match status" value="1"/>
</dbReference>
<dbReference type="InterPro" id="IPR050198">
    <property type="entry name" value="Non-receptor_tyrosine_kinases"/>
</dbReference>
<dbReference type="FunFam" id="3.30.505.10:FF:000051">
    <property type="entry name" value="Tyrosine-protein kinase"/>
    <property type="match status" value="1"/>
</dbReference>
<dbReference type="PIRSF" id="PIRSF000632">
    <property type="entry name" value="TyrPK_fps"/>
    <property type="match status" value="1"/>
</dbReference>
<dbReference type="SMART" id="SM00219">
    <property type="entry name" value="TyrKc"/>
    <property type="match status" value="1"/>
</dbReference>
<dbReference type="CDD" id="cd07657">
    <property type="entry name" value="F-BAR_Fes_Fer"/>
    <property type="match status" value="1"/>
</dbReference>
<keyword evidence="3 9" id="KW-0547">Nucleotide-binding</keyword>
<dbReference type="PROSITE" id="PS51741">
    <property type="entry name" value="F_BAR"/>
    <property type="match status" value="1"/>
</dbReference>
<evidence type="ECO:0000259" key="15">
    <source>
        <dbReference type="PROSITE" id="PS50001"/>
    </source>
</evidence>
<feature type="binding site" evidence="11">
    <location>
        <position position="552"/>
    </location>
    <ligand>
        <name>ATP</name>
        <dbReference type="ChEBI" id="CHEBI:30616"/>
    </ligand>
</feature>
<dbReference type="FunFam" id="3.30.200.20:FF:000089">
    <property type="entry name" value="Tyrosine-protein kinase"/>
    <property type="match status" value="1"/>
</dbReference>
<dbReference type="InterPro" id="IPR016250">
    <property type="entry name" value="Tyr-prot_kinase_Fes/Fps"/>
</dbReference>
<dbReference type="SUPFAM" id="SSF56112">
    <property type="entry name" value="Protein kinase-like (PK-like)"/>
    <property type="match status" value="1"/>
</dbReference>
<dbReference type="SMART" id="SM00252">
    <property type="entry name" value="SH2"/>
    <property type="match status" value="1"/>
</dbReference>
<dbReference type="SMART" id="SM00055">
    <property type="entry name" value="FCH"/>
    <property type="match status" value="1"/>
</dbReference>
<feature type="domain" description="Protein kinase" evidence="16">
    <location>
        <begin position="523"/>
        <end position="782"/>
    </location>
</feature>
<keyword evidence="6 13" id="KW-0175">Coiled coil</keyword>
<organism evidence="18 19">
    <name type="scientific">Tetragonisca angustula</name>
    <dbReference type="NCBI Taxonomy" id="166442"/>
    <lineage>
        <taxon>Eukaryota</taxon>
        <taxon>Metazoa</taxon>
        <taxon>Ecdysozoa</taxon>
        <taxon>Arthropoda</taxon>
        <taxon>Hexapoda</taxon>
        <taxon>Insecta</taxon>
        <taxon>Pterygota</taxon>
        <taxon>Neoptera</taxon>
        <taxon>Endopterygota</taxon>
        <taxon>Hymenoptera</taxon>
        <taxon>Apocrita</taxon>
        <taxon>Aculeata</taxon>
        <taxon>Apoidea</taxon>
        <taxon>Anthophila</taxon>
        <taxon>Apidae</taxon>
        <taxon>Tetragonisca</taxon>
    </lineage>
</organism>
<dbReference type="InterPro" id="IPR000980">
    <property type="entry name" value="SH2"/>
</dbReference>
<dbReference type="InterPro" id="IPR035849">
    <property type="entry name" value="Fes/Fps/Fer_SH2"/>
</dbReference>